<gene>
    <name evidence="1" type="ORF">M422DRAFT_260743</name>
</gene>
<protein>
    <submittedName>
        <fullName evidence="1">Uncharacterized protein</fullName>
    </submittedName>
</protein>
<dbReference type="HOGENOM" id="CLU_509171_0_0_1"/>
<evidence type="ECO:0000313" key="1">
    <source>
        <dbReference type="EMBL" id="KIJ36882.1"/>
    </source>
</evidence>
<name>A0A0C9V5L8_SPHS4</name>
<keyword evidence="2" id="KW-1185">Reference proteome</keyword>
<sequence>MLIVRRVFRRKQSNSGSDGEWISHAMKAAKLTADAAKMIPVAGPFIEGGANIFCDILEPLKQMKDNKEDFRELIQTLTTFLETLQQAVSMVPQSQPSQGFKKICSDFKCLMGLLLKDHTRFVAASQSRPMHHYLRSGQIKGAISNYQKDVNVLKERLTAYCLVSTHLQVQLLVGGVTSTGASPGRAVDEDVSVFEDFHEFKRGDIKFQGEIKHNRIRSSRHAVPAHPFKEHHASALVYGTYHRTTVRVFEGEESKEHLKALLRYLAPLRHHSIAQIMGFCKSQFMPAVIFHEELRPVKVINQYGWLDLTWNTIEDLTTRYRMSRDIQDGVRHMQAKLPLFLKTRKILYWGVDFNIDIGYIEPGKAQLGIYFGSDNRVKISILLSDTGPDLFTASNYSSSDVTFDESRLQALQTQLESHVAISPAEATSLLQDFHSVIPVVYEFFPLDTFTDKVLLGGVYAQYLPCSTCQRWSVPYHFTSSSKEARLVAGFSSNDYNVGDWKLSTVSAEVWSSLKWSDKGIRLSFTESHTTEKMTLFQYCDAVNDRERNTLLWNSFLAEICHFKSRFNATCPSSKCKLLALNLIFAIQWHIELEVESTPGTWPFQIFIGHNALRGVRALPHSNYIHSEFTIFQD</sequence>
<reference evidence="1 2" key="1">
    <citation type="submission" date="2014-06" db="EMBL/GenBank/DDBJ databases">
        <title>Evolutionary Origins and Diversification of the Mycorrhizal Mutualists.</title>
        <authorList>
            <consortium name="DOE Joint Genome Institute"/>
            <consortium name="Mycorrhizal Genomics Consortium"/>
            <person name="Kohler A."/>
            <person name="Kuo A."/>
            <person name="Nagy L.G."/>
            <person name="Floudas D."/>
            <person name="Copeland A."/>
            <person name="Barry K.W."/>
            <person name="Cichocki N."/>
            <person name="Veneault-Fourrey C."/>
            <person name="LaButti K."/>
            <person name="Lindquist E.A."/>
            <person name="Lipzen A."/>
            <person name="Lundell T."/>
            <person name="Morin E."/>
            <person name="Murat C."/>
            <person name="Riley R."/>
            <person name="Ohm R."/>
            <person name="Sun H."/>
            <person name="Tunlid A."/>
            <person name="Henrissat B."/>
            <person name="Grigoriev I.V."/>
            <person name="Hibbett D.S."/>
            <person name="Martin F."/>
        </authorList>
    </citation>
    <scope>NUCLEOTIDE SEQUENCE [LARGE SCALE GENOMIC DNA]</scope>
    <source>
        <strain evidence="1 2">SS14</strain>
    </source>
</reference>
<accession>A0A0C9V5L8</accession>
<proteinExistence type="predicted"/>
<dbReference type="AlphaFoldDB" id="A0A0C9V5L8"/>
<evidence type="ECO:0000313" key="2">
    <source>
        <dbReference type="Proteomes" id="UP000054279"/>
    </source>
</evidence>
<dbReference type="EMBL" id="KN837174">
    <property type="protein sequence ID" value="KIJ36882.1"/>
    <property type="molecule type" value="Genomic_DNA"/>
</dbReference>
<organism evidence="1 2">
    <name type="scientific">Sphaerobolus stellatus (strain SS14)</name>
    <dbReference type="NCBI Taxonomy" id="990650"/>
    <lineage>
        <taxon>Eukaryota</taxon>
        <taxon>Fungi</taxon>
        <taxon>Dikarya</taxon>
        <taxon>Basidiomycota</taxon>
        <taxon>Agaricomycotina</taxon>
        <taxon>Agaricomycetes</taxon>
        <taxon>Phallomycetidae</taxon>
        <taxon>Geastrales</taxon>
        <taxon>Sphaerobolaceae</taxon>
        <taxon>Sphaerobolus</taxon>
    </lineage>
</organism>
<dbReference type="Proteomes" id="UP000054279">
    <property type="component" value="Unassembled WGS sequence"/>
</dbReference>